<evidence type="ECO:0000313" key="1">
    <source>
        <dbReference type="EMBL" id="PVZ71760.1"/>
    </source>
</evidence>
<dbReference type="Gene3D" id="3.40.50.720">
    <property type="entry name" value="NAD(P)-binding Rossmann-like Domain"/>
    <property type="match status" value="1"/>
</dbReference>
<gene>
    <name evidence="1" type="ORF">DC094_01665</name>
</gene>
<protein>
    <submittedName>
        <fullName evidence="1">C-factor</fullName>
    </submittedName>
</protein>
<evidence type="ECO:0000313" key="2">
    <source>
        <dbReference type="Proteomes" id="UP000244906"/>
    </source>
</evidence>
<comment type="caution">
    <text evidence="1">The sequence shown here is derived from an EMBL/GenBank/DDBJ whole genome shotgun (WGS) entry which is preliminary data.</text>
</comment>
<dbReference type="InterPro" id="IPR002347">
    <property type="entry name" value="SDR_fam"/>
</dbReference>
<organism evidence="1 2">
    <name type="scientific">Pelagibaculum spongiae</name>
    <dbReference type="NCBI Taxonomy" id="2080658"/>
    <lineage>
        <taxon>Bacteria</taxon>
        <taxon>Pseudomonadati</taxon>
        <taxon>Pseudomonadota</taxon>
        <taxon>Gammaproteobacteria</taxon>
        <taxon>Oceanospirillales</taxon>
        <taxon>Pelagibaculum</taxon>
    </lineage>
</organism>
<name>A0A2V1H1C1_9GAMM</name>
<proteinExistence type="predicted"/>
<dbReference type="InterPro" id="IPR036291">
    <property type="entry name" value="NAD(P)-bd_dom_sf"/>
</dbReference>
<sequence>MDDTNLLASFPGPLNIAIIGSSGAIGSAMMSLIGKELAGANLHLFARSCAATPDDLPALASIRCHSIDLTDPDSIERAAETIEQPLDMVLLLTGLLHQDDLQPEKSLKDIDAVAMQKVFAINTIGPALVAQAFLPKLAKNKKTIFAALSARVGSISDNRLGGWHSYRASKAALNMLIKNFSIEVARKNKQAIIVGLHPGTVDSRLSKPFQKNVKPEQLFSADYSAKKLLQVIDQLTVKDSGGCFAWDGKKIPE</sequence>
<dbReference type="EMBL" id="QDDL01000001">
    <property type="protein sequence ID" value="PVZ71760.1"/>
    <property type="molecule type" value="Genomic_DNA"/>
</dbReference>
<dbReference type="PANTHER" id="PTHR43544">
    <property type="entry name" value="SHORT-CHAIN DEHYDROGENASE/REDUCTASE"/>
    <property type="match status" value="1"/>
</dbReference>
<dbReference type="Pfam" id="PF00106">
    <property type="entry name" value="adh_short"/>
    <property type="match status" value="1"/>
</dbReference>
<dbReference type="SUPFAM" id="SSF51735">
    <property type="entry name" value="NAD(P)-binding Rossmann-fold domains"/>
    <property type="match status" value="1"/>
</dbReference>
<dbReference type="Proteomes" id="UP000244906">
    <property type="component" value="Unassembled WGS sequence"/>
</dbReference>
<dbReference type="GO" id="GO:0005737">
    <property type="term" value="C:cytoplasm"/>
    <property type="evidence" value="ECO:0007669"/>
    <property type="project" value="TreeGrafter"/>
</dbReference>
<dbReference type="PANTHER" id="PTHR43544:SF12">
    <property type="entry name" value="NAD(P)-BINDING ROSSMANN-FOLD SUPERFAMILY PROTEIN"/>
    <property type="match status" value="1"/>
</dbReference>
<dbReference type="OrthoDB" id="9785826at2"/>
<keyword evidence="2" id="KW-1185">Reference proteome</keyword>
<dbReference type="RefSeq" id="WP_116685348.1">
    <property type="nucleotide sequence ID" value="NZ_CAWNYD010000001.1"/>
</dbReference>
<dbReference type="GO" id="GO:0016491">
    <property type="term" value="F:oxidoreductase activity"/>
    <property type="evidence" value="ECO:0007669"/>
    <property type="project" value="TreeGrafter"/>
</dbReference>
<reference evidence="1 2" key="1">
    <citation type="submission" date="2018-04" db="EMBL/GenBank/DDBJ databases">
        <title>Thalassorhabdus spongiae gen. nov., sp. nov., isolated from a marine sponge in South-West Iceland.</title>
        <authorList>
            <person name="Knobloch S."/>
            <person name="Daussin A."/>
            <person name="Johannsson R."/>
            <person name="Marteinsson V.T."/>
        </authorList>
    </citation>
    <scope>NUCLEOTIDE SEQUENCE [LARGE SCALE GENOMIC DNA]</scope>
    <source>
        <strain evidence="1 2">Hp12</strain>
    </source>
</reference>
<dbReference type="AlphaFoldDB" id="A0A2V1H1C1"/>
<dbReference type="InterPro" id="IPR051468">
    <property type="entry name" value="Fungal_SecMetab_SDRs"/>
</dbReference>
<accession>A0A2V1H1C1</accession>